<proteinExistence type="predicted"/>
<name>A0ABU9Q309_9BURK</name>
<evidence type="ECO:0000313" key="1">
    <source>
        <dbReference type="EMBL" id="MEM4990664.1"/>
    </source>
</evidence>
<accession>A0ABU9Q309</accession>
<keyword evidence="2" id="KW-1185">Reference proteome</keyword>
<sequence>MPFVIKFIVRRELMAKLADDWLRANCPSFSDMVCAECLHALGGMAGEW</sequence>
<dbReference type="RefSeq" id="WP_342831678.1">
    <property type="nucleotide sequence ID" value="NZ_JBANDC010000028.1"/>
</dbReference>
<dbReference type="Proteomes" id="UP001495910">
    <property type="component" value="Unassembled WGS sequence"/>
</dbReference>
<comment type="caution">
    <text evidence="1">The sequence shown here is derived from an EMBL/GenBank/DDBJ whole genome shotgun (WGS) entry which is preliminary data.</text>
</comment>
<dbReference type="EMBL" id="JBANDC010000028">
    <property type="protein sequence ID" value="MEM4990664.1"/>
    <property type="molecule type" value="Genomic_DNA"/>
</dbReference>
<gene>
    <name evidence="1" type="ORF">V8G57_24965</name>
</gene>
<reference evidence="1 2" key="1">
    <citation type="submission" date="2024-02" db="EMBL/GenBank/DDBJ databases">
        <title>Draft genome sequence of Collimonas sp. strain H4R21, an effective mineral-weathering bacterial strain isolated from the beech rhizosphere.</title>
        <authorList>
            <person name="Morin E."/>
            <person name="Uroz S."/>
            <person name="Leveau J.H.J."/>
            <person name="Kumar R."/>
            <person name="Rey M.W."/>
            <person name="Pham J."/>
        </authorList>
    </citation>
    <scope>NUCLEOTIDE SEQUENCE [LARGE SCALE GENOMIC DNA]</scope>
    <source>
        <strain evidence="1 2">H4R21</strain>
    </source>
</reference>
<evidence type="ECO:0000313" key="2">
    <source>
        <dbReference type="Proteomes" id="UP001495910"/>
    </source>
</evidence>
<protein>
    <submittedName>
        <fullName evidence="1">Uncharacterized protein</fullName>
    </submittedName>
</protein>
<organism evidence="1 2">
    <name type="scientific">Collimonas rhizosphaerae</name>
    <dbReference type="NCBI Taxonomy" id="3126357"/>
    <lineage>
        <taxon>Bacteria</taxon>
        <taxon>Pseudomonadati</taxon>
        <taxon>Pseudomonadota</taxon>
        <taxon>Betaproteobacteria</taxon>
        <taxon>Burkholderiales</taxon>
        <taxon>Oxalobacteraceae</taxon>
        <taxon>Collimonas</taxon>
    </lineage>
</organism>